<feature type="domain" description="N-acetyltransferase" evidence="1">
    <location>
        <begin position="6"/>
        <end position="141"/>
    </location>
</feature>
<dbReference type="RefSeq" id="WP_230501027.1">
    <property type="nucleotide sequence ID" value="NZ_CAKJTJ010000008.1"/>
</dbReference>
<comment type="caution">
    <text evidence="2">The sequence shown here is derived from an EMBL/GenBank/DDBJ whole genome shotgun (WGS) entry which is preliminary data.</text>
</comment>
<dbReference type="InterPro" id="IPR016181">
    <property type="entry name" value="Acyl_CoA_acyltransferase"/>
</dbReference>
<gene>
    <name evidence="2" type="ORF">BACCIP111883_01897</name>
</gene>
<sequence>MLNTSLKLTQFTKNDIPGLIKLSASVGWDYDESEIETVLQSGQIFGYKNEVGDIIASAAIIPYDNGTASIGMVIVNDAYRGMGLGKKATEKCIQSVAHDTTFLLIATEEGRPIYEKLGFQTVRSVHKMLCDKYIPNNYQLIEIEITPFQEADFFQCVSWIDSRLAPVEVNFCTIGLNSHLIVSLPRIVNQTLSASACQLMDQ</sequence>
<dbReference type="PANTHER" id="PTHR47237:SF2">
    <property type="entry name" value="BLL4206 PROTEIN"/>
    <property type="match status" value="1"/>
</dbReference>
<dbReference type="InterPro" id="IPR052729">
    <property type="entry name" value="Acyl/Acetyltrans_Enzymes"/>
</dbReference>
<reference evidence="2 3" key="1">
    <citation type="submission" date="2021-10" db="EMBL/GenBank/DDBJ databases">
        <authorList>
            <person name="Criscuolo A."/>
        </authorList>
    </citation>
    <scope>NUCLEOTIDE SEQUENCE [LARGE SCALE GENOMIC DNA]</scope>
    <source>
        <strain evidence="3">CIP 111883</strain>
    </source>
</reference>
<dbReference type="InterPro" id="IPR000182">
    <property type="entry name" value="GNAT_dom"/>
</dbReference>
<dbReference type="PANTHER" id="PTHR47237">
    <property type="entry name" value="SLL0310 PROTEIN"/>
    <property type="match status" value="1"/>
</dbReference>
<protein>
    <recommendedName>
        <fullName evidence="1">N-acetyltransferase domain-containing protein</fullName>
    </recommendedName>
</protein>
<dbReference type="Gene3D" id="3.40.630.30">
    <property type="match status" value="1"/>
</dbReference>
<dbReference type="EMBL" id="CAKJTJ010000008">
    <property type="protein sequence ID" value="CAG9621125.1"/>
    <property type="molecule type" value="Genomic_DNA"/>
</dbReference>
<dbReference type="CDD" id="cd04301">
    <property type="entry name" value="NAT_SF"/>
    <property type="match status" value="1"/>
</dbReference>
<keyword evidence="3" id="KW-1185">Reference proteome</keyword>
<evidence type="ECO:0000259" key="1">
    <source>
        <dbReference type="PROSITE" id="PS51186"/>
    </source>
</evidence>
<name>A0ABN8A7P4_9BACI</name>
<evidence type="ECO:0000313" key="2">
    <source>
        <dbReference type="EMBL" id="CAG9621125.1"/>
    </source>
</evidence>
<dbReference type="Pfam" id="PF13673">
    <property type="entry name" value="Acetyltransf_10"/>
    <property type="match status" value="1"/>
</dbReference>
<dbReference type="SUPFAM" id="SSF55729">
    <property type="entry name" value="Acyl-CoA N-acyltransferases (Nat)"/>
    <property type="match status" value="1"/>
</dbReference>
<evidence type="ECO:0000313" key="3">
    <source>
        <dbReference type="Proteomes" id="UP000789833"/>
    </source>
</evidence>
<organism evidence="2 3">
    <name type="scientific">Sutcliffiella rhizosphaerae</name>
    <dbReference type="NCBI Taxonomy" id="2880967"/>
    <lineage>
        <taxon>Bacteria</taxon>
        <taxon>Bacillati</taxon>
        <taxon>Bacillota</taxon>
        <taxon>Bacilli</taxon>
        <taxon>Bacillales</taxon>
        <taxon>Bacillaceae</taxon>
        <taxon>Sutcliffiella</taxon>
    </lineage>
</organism>
<dbReference type="PROSITE" id="PS51186">
    <property type="entry name" value="GNAT"/>
    <property type="match status" value="1"/>
</dbReference>
<dbReference type="Proteomes" id="UP000789833">
    <property type="component" value="Unassembled WGS sequence"/>
</dbReference>
<accession>A0ABN8A7P4</accession>
<proteinExistence type="predicted"/>